<accession>A0A6J6FNQ7</accession>
<dbReference type="InterPro" id="IPR025339">
    <property type="entry name" value="DUF4245"/>
</dbReference>
<dbReference type="EMBL" id="CAEZUE010000035">
    <property type="protein sequence ID" value="CAB4588624.1"/>
    <property type="molecule type" value="Genomic_DNA"/>
</dbReference>
<organism evidence="2">
    <name type="scientific">freshwater metagenome</name>
    <dbReference type="NCBI Taxonomy" id="449393"/>
    <lineage>
        <taxon>unclassified sequences</taxon>
        <taxon>metagenomes</taxon>
        <taxon>ecological metagenomes</taxon>
    </lineage>
</organism>
<keyword evidence="1" id="KW-1133">Transmembrane helix</keyword>
<dbReference type="AlphaFoldDB" id="A0A6J6FNQ7"/>
<protein>
    <submittedName>
        <fullName evidence="2">Unannotated protein</fullName>
    </submittedName>
</protein>
<feature type="transmembrane region" description="Helical" evidence="1">
    <location>
        <begin position="12"/>
        <end position="33"/>
    </location>
</feature>
<sequence length="186" mass="20225">MSDARSRRNRQNTLTLIGALGASLAIVLLLVLVTVRPTNLDRNEVDWGSVWTTVAENEALANPEFVESDGDWWSNRAELIGGQYPVWYIGFISPTNGFVAVEQFAGDPAPEIAAQLDDVTPTQVSLGDETWTVFDRSGMDDVGNRRTIYLLSEIGEGANLMVSGTAPISEIELVALRALESLETSP</sequence>
<evidence type="ECO:0000313" key="2">
    <source>
        <dbReference type="EMBL" id="CAB4588624.1"/>
    </source>
</evidence>
<gene>
    <name evidence="2" type="ORF">UFOPK1788_00395</name>
</gene>
<reference evidence="2" key="1">
    <citation type="submission" date="2020-05" db="EMBL/GenBank/DDBJ databases">
        <authorList>
            <person name="Chiriac C."/>
            <person name="Salcher M."/>
            <person name="Ghai R."/>
            <person name="Kavagutti S V."/>
        </authorList>
    </citation>
    <scope>NUCLEOTIDE SEQUENCE</scope>
</reference>
<name>A0A6J6FNQ7_9ZZZZ</name>
<keyword evidence="1" id="KW-0472">Membrane</keyword>
<keyword evidence="1" id="KW-0812">Transmembrane</keyword>
<evidence type="ECO:0000256" key="1">
    <source>
        <dbReference type="SAM" id="Phobius"/>
    </source>
</evidence>
<dbReference type="Pfam" id="PF14030">
    <property type="entry name" value="DUF4245"/>
    <property type="match status" value="1"/>
</dbReference>
<proteinExistence type="predicted"/>